<dbReference type="PATRIC" id="fig|869212.3.peg.3073"/>
<dbReference type="GO" id="GO:0008234">
    <property type="term" value="F:cysteine-type peptidase activity"/>
    <property type="evidence" value="ECO:0007669"/>
    <property type="project" value="UniProtKB-KW"/>
</dbReference>
<dbReference type="PROSITE" id="PS51935">
    <property type="entry name" value="NLPC_P60"/>
    <property type="match status" value="1"/>
</dbReference>
<dbReference type="Pfam" id="PF00877">
    <property type="entry name" value="NLPC_P60"/>
    <property type="match status" value="1"/>
</dbReference>
<organism evidence="7 8">
    <name type="scientific">Turneriella parva (strain ATCC BAA-1111 / DSM 21527 / NCTC 11395 / H)</name>
    <name type="common">Leptospira parva</name>
    <dbReference type="NCBI Taxonomy" id="869212"/>
    <lineage>
        <taxon>Bacteria</taxon>
        <taxon>Pseudomonadati</taxon>
        <taxon>Spirochaetota</taxon>
        <taxon>Spirochaetia</taxon>
        <taxon>Leptospirales</taxon>
        <taxon>Leptospiraceae</taxon>
        <taxon>Turneriella</taxon>
    </lineage>
</organism>
<feature type="domain" description="NlpC/P60" evidence="6">
    <location>
        <begin position="51"/>
        <end position="171"/>
    </location>
</feature>
<dbReference type="RefSeq" id="WP_014804187.1">
    <property type="nucleotide sequence ID" value="NC_018020.1"/>
</dbReference>
<keyword evidence="3" id="KW-0378">Hydrolase</keyword>
<sequence length="171" mass="19509">MQRIKSKLKRPKYKFWLAFTSAAALLLVEVVPRTSVHATKTAAATRLPTESQIRDAVVRGAQSYLNLPYKFGGASPTGFDCSGLVLYLYNQHGFTMPHGVIYMRPTLKLTRNPKKGDVIFFLNDNNIAGHVGIYIDEERFIHAPKEGAVIRYEKLKHPYWKKRFVEIRSVI</sequence>
<keyword evidence="4" id="KW-0788">Thiol protease</keyword>
<dbReference type="STRING" id="869212.Turpa_3047"/>
<name>I4B8S9_TURPD</name>
<evidence type="ECO:0000256" key="1">
    <source>
        <dbReference type="ARBA" id="ARBA00007074"/>
    </source>
</evidence>
<feature type="chain" id="PRO_5003686625" evidence="5">
    <location>
        <begin position="24"/>
        <end position="171"/>
    </location>
</feature>
<dbReference type="InterPro" id="IPR038765">
    <property type="entry name" value="Papain-like_cys_pep_sf"/>
</dbReference>
<accession>I4B8S9</accession>
<dbReference type="Gene3D" id="3.90.1720.10">
    <property type="entry name" value="endopeptidase domain like (from Nostoc punctiforme)"/>
    <property type="match status" value="1"/>
</dbReference>
<evidence type="ECO:0000256" key="5">
    <source>
        <dbReference type="SAM" id="SignalP"/>
    </source>
</evidence>
<evidence type="ECO:0000313" key="8">
    <source>
        <dbReference type="Proteomes" id="UP000006048"/>
    </source>
</evidence>
<dbReference type="OrthoDB" id="9813118at2"/>
<comment type="similarity">
    <text evidence="1">Belongs to the peptidase C40 family.</text>
</comment>
<dbReference type="SUPFAM" id="SSF54001">
    <property type="entry name" value="Cysteine proteinases"/>
    <property type="match status" value="1"/>
</dbReference>
<reference evidence="7 8" key="1">
    <citation type="submission" date="2012-06" db="EMBL/GenBank/DDBJ databases">
        <title>The complete chromosome of genome of Turneriella parva DSM 21527.</title>
        <authorList>
            <consortium name="US DOE Joint Genome Institute (JGI-PGF)"/>
            <person name="Lucas S."/>
            <person name="Han J."/>
            <person name="Lapidus A."/>
            <person name="Bruce D."/>
            <person name="Goodwin L."/>
            <person name="Pitluck S."/>
            <person name="Peters L."/>
            <person name="Kyrpides N."/>
            <person name="Mavromatis K."/>
            <person name="Ivanova N."/>
            <person name="Mikhailova N."/>
            <person name="Chertkov O."/>
            <person name="Detter J.C."/>
            <person name="Tapia R."/>
            <person name="Han C."/>
            <person name="Land M."/>
            <person name="Hauser L."/>
            <person name="Markowitz V."/>
            <person name="Cheng J.-F."/>
            <person name="Hugenholtz P."/>
            <person name="Woyke T."/>
            <person name="Wu D."/>
            <person name="Gronow S."/>
            <person name="Wellnitz S."/>
            <person name="Brambilla E."/>
            <person name="Klenk H.-P."/>
            <person name="Eisen J.A."/>
        </authorList>
    </citation>
    <scope>NUCLEOTIDE SEQUENCE [LARGE SCALE GENOMIC DNA]</scope>
    <source>
        <strain evidence="8">ATCC BAA-1111 / DSM 21527 / NCTC 11395 / H</strain>
    </source>
</reference>
<keyword evidence="8" id="KW-1185">Reference proteome</keyword>
<dbReference type="AlphaFoldDB" id="I4B8S9"/>
<evidence type="ECO:0000256" key="3">
    <source>
        <dbReference type="ARBA" id="ARBA00022801"/>
    </source>
</evidence>
<dbReference type="KEGG" id="tpx:Turpa_3047"/>
<evidence type="ECO:0000313" key="7">
    <source>
        <dbReference type="EMBL" id="AFM13686.1"/>
    </source>
</evidence>
<dbReference type="HOGENOM" id="CLU_016043_7_0_12"/>
<keyword evidence="5" id="KW-0732">Signal</keyword>
<gene>
    <name evidence="7" type="ordered locus">Turpa_3047</name>
</gene>
<dbReference type="GO" id="GO:0006508">
    <property type="term" value="P:proteolysis"/>
    <property type="evidence" value="ECO:0007669"/>
    <property type="project" value="UniProtKB-KW"/>
</dbReference>
<evidence type="ECO:0000256" key="4">
    <source>
        <dbReference type="ARBA" id="ARBA00022807"/>
    </source>
</evidence>
<dbReference type="PANTHER" id="PTHR47053">
    <property type="entry name" value="MUREIN DD-ENDOPEPTIDASE MEPH-RELATED"/>
    <property type="match status" value="1"/>
</dbReference>
<dbReference type="InterPro" id="IPR051202">
    <property type="entry name" value="Peptidase_C40"/>
</dbReference>
<dbReference type="Proteomes" id="UP000006048">
    <property type="component" value="Chromosome"/>
</dbReference>
<dbReference type="EMBL" id="CP002959">
    <property type="protein sequence ID" value="AFM13686.1"/>
    <property type="molecule type" value="Genomic_DNA"/>
</dbReference>
<evidence type="ECO:0000259" key="6">
    <source>
        <dbReference type="PROSITE" id="PS51935"/>
    </source>
</evidence>
<proteinExistence type="inferred from homology"/>
<keyword evidence="2" id="KW-0645">Protease</keyword>
<dbReference type="PANTHER" id="PTHR47053:SF1">
    <property type="entry name" value="MUREIN DD-ENDOPEPTIDASE MEPH-RELATED"/>
    <property type="match status" value="1"/>
</dbReference>
<dbReference type="InterPro" id="IPR000064">
    <property type="entry name" value="NLP_P60_dom"/>
</dbReference>
<feature type="signal peptide" evidence="5">
    <location>
        <begin position="1"/>
        <end position="23"/>
    </location>
</feature>
<protein>
    <submittedName>
        <fullName evidence="7">NLP/P60 protein</fullName>
    </submittedName>
</protein>
<dbReference type="MEROPS" id="C40.006"/>
<evidence type="ECO:0000256" key="2">
    <source>
        <dbReference type="ARBA" id="ARBA00022670"/>
    </source>
</evidence>